<dbReference type="Pfam" id="PF14534">
    <property type="entry name" value="DUF4440"/>
    <property type="match status" value="1"/>
</dbReference>
<dbReference type="InterPro" id="IPR027843">
    <property type="entry name" value="DUF4440"/>
</dbReference>
<evidence type="ECO:0000256" key="1">
    <source>
        <dbReference type="SAM" id="SignalP"/>
    </source>
</evidence>
<dbReference type="Proteomes" id="UP000193804">
    <property type="component" value="Unassembled WGS sequence"/>
</dbReference>
<dbReference type="SUPFAM" id="SSF54427">
    <property type="entry name" value="NTF2-like"/>
    <property type="match status" value="1"/>
</dbReference>
<dbReference type="Gene3D" id="3.10.450.50">
    <property type="match status" value="1"/>
</dbReference>
<feature type="chain" id="PRO_5012755976" description="DUF4440 domain-containing protein" evidence="1">
    <location>
        <begin position="26"/>
        <end position="153"/>
    </location>
</feature>
<keyword evidence="1" id="KW-0732">Signal</keyword>
<keyword evidence="4" id="KW-1185">Reference proteome</keyword>
<dbReference type="InterPro" id="IPR032710">
    <property type="entry name" value="NTF2-like_dom_sf"/>
</dbReference>
<organism evidence="3 4">
    <name type="scientific">Marivirga sericea</name>
    <dbReference type="NCBI Taxonomy" id="1028"/>
    <lineage>
        <taxon>Bacteria</taxon>
        <taxon>Pseudomonadati</taxon>
        <taxon>Bacteroidota</taxon>
        <taxon>Cytophagia</taxon>
        <taxon>Cytophagales</taxon>
        <taxon>Marivirgaceae</taxon>
        <taxon>Marivirga</taxon>
    </lineage>
</organism>
<name>A0A1X7K5C6_9BACT</name>
<evidence type="ECO:0000313" key="3">
    <source>
        <dbReference type="EMBL" id="SMG35531.1"/>
    </source>
</evidence>
<dbReference type="OrthoDB" id="9814425at2"/>
<feature type="domain" description="DUF4440" evidence="2">
    <location>
        <begin position="41"/>
        <end position="139"/>
    </location>
</feature>
<dbReference type="RefSeq" id="WP_085517385.1">
    <property type="nucleotide sequence ID" value="NZ_FXAW01000004.1"/>
</dbReference>
<feature type="signal peptide" evidence="1">
    <location>
        <begin position="1"/>
        <end position="25"/>
    </location>
</feature>
<sequence>MEKLSNLKCLLFLGLLNLSVALSNAAAQENPKTIDLPKELERVLRDYETHWQNSNATQLANLFIEDGYILRPNKPITKGRSNIEEAYQNAGGKLELEAYDYSIDGSTGYIIGGYKVHESWPAIGKFILTLRKEEGKWMITADMDNRNEPRKNE</sequence>
<protein>
    <recommendedName>
        <fullName evidence="2">DUF4440 domain-containing protein</fullName>
    </recommendedName>
</protein>
<gene>
    <name evidence="3" type="ORF">SAMN05661096_02354</name>
</gene>
<dbReference type="STRING" id="1028.SAMN05661096_02354"/>
<dbReference type="EMBL" id="FXAW01000004">
    <property type="protein sequence ID" value="SMG35531.1"/>
    <property type="molecule type" value="Genomic_DNA"/>
</dbReference>
<accession>A0A1X7K5C6</accession>
<dbReference type="AlphaFoldDB" id="A0A1X7K5C6"/>
<evidence type="ECO:0000313" key="4">
    <source>
        <dbReference type="Proteomes" id="UP000193804"/>
    </source>
</evidence>
<reference evidence="4" key="1">
    <citation type="submission" date="2017-04" db="EMBL/GenBank/DDBJ databases">
        <authorList>
            <person name="Varghese N."/>
            <person name="Submissions S."/>
        </authorList>
    </citation>
    <scope>NUCLEOTIDE SEQUENCE [LARGE SCALE GENOMIC DNA]</scope>
    <source>
        <strain evidence="4">DSM 4125</strain>
    </source>
</reference>
<proteinExistence type="predicted"/>
<evidence type="ECO:0000259" key="2">
    <source>
        <dbReference type="Pfam" id="PF14534"/>
    </source>
</evidence>